<dbReference type="AlphaFoldDB" id="A0A8K0EPV7"/>
<dbReference type="Proteomes" id="UP000838412">
    <property type="component" value="Chromosome 4"/>
</dbReference>
<dbReference type="Pfam" id="PF09430">
    <property type="entry name" value="EMC7_beta-sandw"/>
    <property type="match status" value="1"/>
</dbReference>
<feature type="chain" id="PRO_5035421334" description="Endoplasmic reticulum membrane protein complex subunit 7" evidence="10">
    <location>
        <begin position="28"/>
        <end position="247"/>
    </location>
</feature>
<sequence length="247" mass="27632">MGITKGGRGYLILFVLMNLSAVGRVLSQEDVVGGGGAVSSSAGWEEENGTGAAPTTFKVEGKAMVPGLKPLEWIGDAKIIVDHGAHLGFFRMDGSFTLHVPSGSFVVEVVSPSWAFEPARVDVTAKGKIRARRVNLLQIQKNDPLPYPLRFKSKGRINYFERREQWRITDFLFNHMVIMMVLPLVLLLILPKMINTNDPEMQREMQQSMNMLSPNKDLPDMSEFFTKMFGGGETKKTTTSRKVKRRQ</sequence>
<gene>
    <name evidence="12" type="primary">EMC7</name>
    <name evidence="12" type="ORF">BLAG_LOCUS17141</name>
</gene>
<keyword evidence="13" id="KW-1185">Reference proteome</keyword>
<keyword evidence="6 9" id="KW-0472">Membrane</keyword>
<name>A0A8K0EPV7_BRALA</name>
<evidence type="ECO:0000256" key="6">
    <source>
        <dbReference type="ARBA" id="ARBA00023136"/>
    </source>
</evidence>
<protein>
    <recommendedName>
        <fullName evidence="7">Endoplasmic reticulum membrane protein complex subunit 7</fullName>
    </recommendedName>
    <alternativeName>
        <fullName evidence="8">ER membrane protein complex subunit 7</fullName>
    </alternativeName>
</protein>
<evidence type="ECO:0000256" key="8">
    <source>
        <dbReference type="ARBA" id="ARBA00044558"/>
    </source>
</evidence>
<dbReference type="InterPro" id="IPR039163">
    <property type="entry name" value="EMC7"/>
</dbReference>
<evidence type="ECO:0000313" key="13">
    <source>
        <dbReference type="Proteomes" id="UP000838412"/>
    </source>
</evidence>
<dbReference type="PANTHER" id="PTHR13605">
    <property type="entry name" value="ER MEMBRANE PROTEIN COMPLEX SUBUNIT 7"/>
    <property type="match status" value="1"/>
</dbReference>
<evidence type="ECO:0000256" key="7">
    <source>
        <dbReference type="ARBA" id="ARBA00044526"/>
    </source>
</evidence>
<evidence type="ECO:0000256" key="3">
    <source>
        <dbReference type="ARBA" id="ARBA00022692"/>
    </source>
</evidence>
<evidence type="ECO:0000313" key="12">
    <source>
        <dbReference type="EMBL" id="CAH1261835.1"/>
    </source>
</evidence>
<dbReference type="InterPro" id="IPR019008">
    <property type="entry name" value="Beta_sandwich_EMC7"/>
</dbReference>
<evidence type="ECO:0000259" key="11">
    <source>
        <dbReference type="Pfam" id="PF09430"/>
    </source>
</evidence>
<accession>A0A8K0EPV7</accession>
<feature type="domain" description="ER membrane protein complex subunit 7 beta-sandwich" evidence="11">
    <location>
        <begin position="69"/>
        <end position="179"/>
    </location>
</feature>
<evidence type="ECO:0000256" key="1">
    <source>
        <dbReference type="ARBA" id="ARBA00004167"/>
    </source>
</evidence>
<evidence type="ECO:0000256" key="9">
    <source>
        <dbReference type="SAM" id="Phobius"/>
    </source>
</evidence>
<evidence type="ECO:0000256" key="4">
    <source>
        <dbReference type="ARBA" id="ARBA00022729"/>
    </source>
</evidence>
<comment type="subcellular location">
    <subcellularLocation>
        <location evidence="1">Membrane</location>
        <topology evidence="1">Single-pass membrane protein</topology>
    </subcellularLocation>
</comment>
<feature type="signal peptide" evidence="10">
    <location>
        <begin position="1"/>
        <end position="27"/>
    </location>
</feature>
<dbReference type="PANTHER" id="PTHR13605:SF4">
    <property type="entry name" value="ER MEMBRANE PROTEIN COMPLEX SUBUNIT 7"/>
    <property type="match status" value="1"/>
</dbReference>
<evidence type="ECO:0000256" key="5">
    <source>
        <dbReference type="ARBA" id="ARBA00022989"/>
    </source>
</evidence>
<dbReference type="GO" id="GO:0072546">
    <property type="term" value="C:EMC complex"/>
    <property type="evidence" value="ECO:0007669"/>
    <property type="project" value="TreeGrafter"/>
</dbReference>
<feature type="transmembrane region" description="Helical" evidence="9">
    <location>
        <begin position="171"/>
        <end position="190"/>
    </location>
</feature>
<dbReference type="OrthoDB" id="27095at2759"/>
<dbReference type="EMBL" id="OV696689">
    <property type="protein sequence ID" value="CAH1261835.1"/>
    <property type="molecule type" value="Genomic_DNA"/>
</dbReference>
<keyword evidence="5 9" id="KW-1133">Transmembrane helix</keyword>
<evidence type="ECO:0000256" key="2">
    <source>
        <dbReference type="ARBA" id="ARBA00008880"/>
    </source>
</evidence>
<reference evidence="12" key="1">
    <citation type="submission" date="2022-01" db="EMBL/GenBank/DDBJ databases">
        <authorList>
            <person name="Braso-Vives M."/>
        </authorList>
    </citation>
    <scope>NUCLEOTIDE SEQUENCE</scope>
</reference>
<keyword evidence="3 9" id="KW-0812">Transmembrane</keyword>
<comment type="similarity">
    <text evidence="2">Belongs to the EMC7 family.</text>
</comment>
<keyword evidence="4 10" id="KW-0732">Signal</keyword>
<proteinExistence type="inferred from homology"/>
<evidence type="ECO:0000256" key="10">
    <source>
        <dbReference type="SAM" id="SignalP"/>
    </source>
</evidence>
<organism evidence="12 13">
    <name type="scientific">Branchiostoma lanceolatum</name>
    <name type="common">Common lancelet</name>
    <name type="synonym">Amphioxus lanceolatum</name>
    <dbReference type="NCBI Taxonomy" id="7740"/>
    <lineage>
        <taxon>Eukaryota</taxon>
        <taxon>Metazoa</taxon>
        <taxon>Chordata</taxon>
        <taxon>Cephalochordata</taxon>
        <taxon>Leptocardii</taxon>
        <taxon>Amphioxiformes</taxon>
        <taxon>Branchiostomatidae</taxon>
        <taxon>Branchiostoma</taxon>
    </lineage>
</organism>